<dbReference type="PANTHER" id="PTHR34274:SF12">
    <property type="entry name" value="PROTEIN, PUTATIVE-RELATED"/>
    <property type="match status" value="1"/>
</dbReference>
<evidence type="ECO:0000256" key="2">
    <source>
        <dbReference type="SAM" id="SignalP"/>
    </source>
</evidence>
<dbReference type="EnsemblPlants" id="Kaladp0101s0201.1.v1.1">
    <property type="protein sequence ID" value="Kaladp0101s0201.1.v1.1.CDS.1"/>
    <property type="gene ID" value="Kaladp0101s0201.v1.1"/>
</dbReference>
<keyword evidence="1" id="KW-1133">Transmembrane helix</keyword>
<organism evidence="4 5">
    <name type="scientific">Kalanchoe fedtschenkoi</name>
    <name type="common">Lavender scallops</name>
    <name type="synonym">South American air plant</name>
    <dbReference type="NCBI Taxonomy" id="63787"/>
    <lineage>
        <taxon>Eukaryota</taxon>
        <taxon>Viridiplantae</taxon>
        <taxon>Streptophyta</taxon>
        <taxon>Embryophyta</taxon>
        <taxon>Tracheophyta</taxon>
        <taxon>Spermatophyta</taxon>
        <taxon>Magnoliopsida</taxon>
        <taxon>eudicotyledons</taxon>
        <taxon>Gunneridae</taxon>
        <taxon>Pentapetalae</taxon>
        <taxon>Saxifragales</taxon>
        <taxon>Crassulaceae</taxon>
        <taxon>Kalanchoe</taxon>
    </lineage>
</organism>
<keyword evidence="5" id="KW-1185">Reference proteome</keyword>
<dbReference type="Gramene" id="Kaladp0101s0201.1.v1.1">
    <property type="protein sequence ID" value="Kaladp0101s0201.1.v1.1.CDS.1"/>
    <property type="gene ID" value="Kaladp0101s0201.v1.1"/>
</dbReference>
<evidence type="ECO:0000259" key="3">
    <source>
        <dbReference type="Pfam" id="PF25266"/>
    </source>
</evidence>
<dbReference type="Pfam" id="PF25266">
    <property type="entry name" value="DUF7865"/>
    <property type="match status" value="1"/>
</dbReference>
<feature type="signal peptide" evidence="2">
    <location>
        <begin position="1"/>
        <end position="17"/>
    </location>
</feature>
<dbReference type="PANTHER" id="PTHR34274">
    <property type="entry name" value="TRANSMEMBRANE PROTEIN"/>
    <property type="match status" value="1"/>
</dbReference>
<dbReference type="OMA" id="CYFERRV"/>
<name>A0A7N0V4N0_KALFE</name>
<evidence type="ECO:0000256" key="1">
    <source>
        <dbReference type="SAM" id="Phobius"/>
    </source>
</evidence>
<keyword evidence="1" id="KW-0472">Membrane</keyword>
<sequence length="138" mass="15483">MGSYTFFTICLLHSTLALSCGALMMFYANEISAFGHGSAAASQLRGSTSHDQLLIQTSHSFSGLLLFSIGLLLLMAAFVTDKGFHSFFAKGCIMLHLMMAIWRLHFERRLEDLAWDLTRQVLGDFTLALSWIFFLLYS</sequence>
<evidence type="ECO:0000313" key="5">
    <source>
        <dbReference type="Proteomes" id="UP000594263"/>
    </source>
</evidence>
<dbReference type="Proteomes" id="UP000594263">
    <property type="component" value="Unplaced"/>
</dbReference>
<feature type="transmembrane region" description="Helical" evidence="1">
    <location>
        <begin position="60"/>
        <end position="80"/>
    </location>
</feature>
<feature type="transmembrane region" description="Helical" evidence="1">
    <location>
        <begin position="117"/>
        <end position="137"/>
    </location>
</feature>
<reference evidence="4" key="1">
    <citation type="submission" date="2021-01" db="UniProtKB">
        <authorList>
            <consortium name="EnsemblPlants"/>
        </authorList>
    </citation>
    <scope>IDENTIFICATION</scope>
</reference>
<keyword evidence="2" id="KW-0732">Signal</keyword>
<feature type="transmembrane region" description="Helical" evidence="1">
    <location>
        <begin position="87"/>
        <end position="105"/>
    </location>
</feature>
<accession>A0A7N0V4N0</accession>
<dbReference type="AlphaFoldDB" id="A0A7N0V4N0"/>
<feature type="domain" description="DUF7865" evidence="3">
    <location>
        <begin position="1"/>
        <end position="132"/>
    </location>
</feature>
<keyword evidence="1" id="KW-0812">Transmembrane</keyword>
<dbReference type="InterPro" id="IPR057187">
    <property type="entry name" value="DUF7865"/>
</dbReference>
<proteinExistence type="predicted"/>
<evidence type="ECO:0000313" key="4">
    <source>
        <dbReference type="EnsemblPlants" id="Kaladp0101s0201.1.v1.1.CDS.1"/>
    </source>
</evidence>
<protein>
    <recommendedName>
        <fullName evidence="3">DUF7865 domain-containing protein</fullName>
    </recommendedName>
</protein>
<feature type="chain" id="PRO_5029586447" description="DUF7865 domain-containing protein" evidence="2">
    <location>
        <begin position="18"/>
        <end position="138"/>
    </location>
</feature>